<feature type="region of interest" description="Disordered" evidence="4">
    <location>
        <begin position="1"/>
        <end position="114"/>
    </location>
</feature>
<sequence>MQTPKTRNSSTEMPHRTSPAGTPRTAARQLKTPGSESDSASVHSATRTPTERSPKLVDRRSPRSPVTEKKRPTSRISELESQLTQLQDDLKKTKEQLSSAESSKRRAQQEAEDTKKQLAAMAAELDQSQHHLVELSAAEDARLSELRHISHERDRAWQSELEAVQKQHSADASALVSAVQEVQRLNHEFSLAVDSKVLHAKQAGEAYSQLHALRQEMNEALDVIQDLKSQLEECKKSEAIAFTKANEALHLKEIANAVNLELEEAGAEVGSLKACITKLECDLLRSQSDHGSDHTLEYEHMRAELKASKAEIEQLRAEAEIVEVRFQEAQINATVQMRSAREAAERVKADAERSSEELNEREAQLLGLLKDLKIELEKSKADVLEMKADLMDKETELQSISEENEGLKSEVEKKREDWNSKAEVDAVKKGKEEALARLEVAIAEAEKNELKAYKIAEELEATKATNASLEAEMRRLRVQTEQWKKAADAAATVLAATHDNGNLVVRSGSMDYSGGRCASPFDEDGDENSPKKKGAVLKKFGDLWRKKSQK</sequence>
<keyword evidence="6" id="KW-1185">Reference proteome</keyword>
<evidence type="ECO:0000256" key="3">
    <source>
        <dbReference type="SAM" id="Coils"/>
    </source>
</evidence>
<evidence type="ECO:0000313" key="5">
    <source>
        <dbReference type="EMBL" id="ERN04933.1"/>
    </source>
</evidence>
<accession>W1PAG7</accession>
<feature type="compositionally biased region" description="Basic and acidic residues" evidence="4">
    <location>
        <begin position="49"/>
        <end position="71"/>
    </location>
</feature>
<dbReference type="AlphaFoldDB" id="W1PAG7"/>
<evidence type="ECO:0000256" key="2">
    <source>
        <dbReference type="ARBA" id="ARBA00023054"/>
    </source>
</evidence>
<keyword evidence="2 3" id="KW-0175">Coiled coil</keyword>
<name>W1PAG7_AMBTC</name>
<protein>
    <submittedName>
        <fullName evidence="5">Uncharacterized protein</fullName>
    </submittedName>
</protein>
<dbReference type="Gramene" id="ERN04933">
    <property type="protein sequence ID" value="ERN04933"/>
    <property type="gene ID" value="AMTR_s00080p00111820"/>
</dbReference>
<feature type="compositionally biased region" description="Polar residues" evidence="4">
    <location>
        <begin position="1"/>
        <end position="12"/>
    </location>
</feature>
<dbReference type="PANTHER" id="PTHR34224:SF4">
    <property type="entry name" value="INTERACTOR OF CONSTITUTIVE ACTIVE ROPS 2, CHLOROPLASTIC"/>
    <property type="match status" value="1"/>
</dbReference>
<dbReference type="STRING" id="13333.W1PAG7"/>
<dbReference type="HOGENOM" id="CLU_022222_0_0_1"/>
<feature type="compositionally biased region" description="Polar residues" evidence="4">
    <location>
        <begin position="74"/>
        <end position="87"/>
    </location>
</feature>
<gene>
    <name evidence="5" type="ORF">AMTR_s00080p00111820</name>
</gene>
<feature type="compositionally biased region" description="Polar residues" evidence="4">
    <location>
        <begin position="32"/>
        <end position="48"/>
    </location>
</feature>
<dbReference type="OrthoDB" id="1932291at2759"/>
<feature type="compositionally biased region" description="Basic and acidic residues" evidence="4">
    <location>
        <begin position="102"/>
        <end position="114"/>
    </location>
</feature>
<feature type="coiled-coil region" evidence="3">
    <location>
        <begin position="210"/>
        <end position="237"/>
    </location>
</feature>
<dbReference type="eggNOG" id="ENOG502QT2U">
    <property type="taxonomic scope" value="Eukaryota"/>
</dbReference>
<evidence type="ECO:0000256" key="1">
    <source>
        <dbReference type="ARBA" id="ARBA00009778"/>
    </source>
</evidence>
<dbReference type="SUPFAM" id="SSF161270">
    <property type="entry name" value="PspA lactotransferrin-binding region"/>
    <property type="match status" value="1"/>
</dbReference>
<feature type="region of interest" description="Disordered" evidence="4">
    <location>
        <begin position="511"/>
        <end position="534"/>
    </location>
</feature>
<dbReference type="OMA" id="MKSITDM"/>
<dbReference type="Proteomes" id="UP000017836">
    <property type="component" value="Unassembled WGS sequence"/>
</dbReference>
<dbReference type="PANTHER" id="PTHR34224">
    <property type="entry name" value="INTERACTOR OF CONSTITUTIVE ACTIVE ROPS 2, CHLOROPLASTIC-RELATED"/>
    <property type="match status" value="1"/>
</dbReference>
<proteinExistence type="inferred from homology"/>
<dbReference type="InterPro" id="IPR029688">
    <property type="entry name" value="ICR"/>
</dbReference>
<evidence type="ECO:0000256" key="4">
    <source>
        <dbReference type="SAM" id="MobiDB-lite"/>
    </source>
</evidence>
<dbReference type="EMBL" id="KI394095">
    <property type="protein sequence ID" value="ERN04933.1"/>
    <property type="molecule type" value="Genomic_DNA"/>
</dbReference>
<comment type="similarity">
    <text evidence="1">Belongs to the ICR family.</text>
</comment>
<feature type="coiled-coil region" evidence="3">
    <location>
        <begin position="298"/>
        <end position="486"/>
    </location>
</feature>
<dbReference type="KEGG" id="atr:18433098"/>
<organism evidence="5 6">
    <name type="scientific">Amborella trichopoda</name>
    <dbReference type="NCBI Taxonomy" id="13333"/>
    <lineage>
        <taxon>Eukaryota</taxon>
        <taxon>Viridiplantae</taxon>
        <taxon>Streptophyta</taxon>
        <taxon>Embryophyta</taxon>
        <taxon>Tracheophyta</taxon>
        <taxon>Spermatophyta</taxon>
        <taxon>Magnoliopsida</taxon>
        <taxon>Amborellales</taxon>
        <taxon>Amborellaceae</taxon>
        <taxon>Amborella</taxon>
    </lineage>
</organism>
<reference evidence="6" key="1">
    <citation type="journal article" date="2013" name="Science">
        <title>The Amborella genome and the evolution of flowering plants.</title>
        <authorList>
            <consortium name="Amborella Genome Project"/>
        </authorList>
    </citation>
    <scope>NUCLEOTIDE SEQUENCE [LARGE SCALE GENOMIC DNA]</scope>
</reference>
<evidence type="ECO:0000313" key="6">
    <source>
        <dbReference type="Proteomes" id="UP000017836"/>
    </source>
</evidence>